<dbReference type="AlphaFoldDB" id="A0A2T0U9K3"/>
<dbReference type="Gene3D" id="3.20.20.70">
    <property type="entry name" value="Aldolase class I"/>
    <property type="match status" value="1"/>
</dbReference>
<accession>A0A2T0U9K3</accession>
<name>A0A2T0U9K3_9SPHI</name>
<dbReference type="InterPro" id="IPR036206">
    <property type="entry name" value="ThiamineP_synth_sf"/>
</dbReference>
<organism evidence="4 5">
    <name type="scientific">Arcticibacter pallidicorallinus</name>
    <dbReference type="NCBI Taxonomy" id="1259464"/>
    <lineage>
        <taxon>Bacteria</taxon>
        <taxon>Pseudomonadati</taxon>
        <taxon>Bacteroidota</taxon>
        <taxon>Sphingobacteriia</taxon>
        <taxon>Sphingobacteriales</taxon>
        <taxon>Sphingobacteriaceae</taxon>
        <taxon>Arcticibacter</taxon>
    </lineage>
</organism>
<feature type="domain" description="Thiamine phosphate synthase/TenI" evidence="3">
    <location>
        <begin position="3"/>
        <end position="174"/>
    </location>
</feature>
<evidence type="ECO:0000259" key="3">
    <source>
        <dbReference type="Pfam" id="PF02581"/>
    </source>
</evidence>
<dbReference type="InterPro" id="IPR022998">
    <property type="entry name" value="ThiamineP_synth_TenI"/>
</dbReference>
<dbReference type="InterPro" id="IPR013785">
    <property type="entry name" value="Aldolase_TIM"/>
</dbReference>
<evidence type="ECO:0000313" key="5">
    <source>
        <dbReference type="Proteomes" id="UP000238034"/>
    </source>
</evidence>
<gene>
    <name evidence="4" type="ORF">B0I27_102390</name>
</gene>
<comment type="pathway">
    <text evidence="1">Cofactor biosynthesis; thiamine diphosphate biosynthesis.</text>
</comment>
<proteinExistence type="predicted"/>
<evidence type="ECO:0000256" key="1">
    <source>
        <dbReference type="ARBA" id="ARBA00004948"/>
    </source>
</evidence>
<sequence length="198" mass="22584">MLILISNPTSLAEETALIKQLFDEGLDLFHIRRPQDSEQDVMKLIEALDSRYYPKISLHQHHHLADRYGIRRLHFGEPHRRRQGYNMPQLLRNKGYQLSTSVHNTEDFERLNPSFGYSFLGPVFDSISKPGYTASLEGAIPSLRKSTRAIAIGGIEASNVHLLRGHFDGVALLGTIWCSHTPLRNFLQIKKIWNTQGP</sequence>
<dbReference type="GO" id="GO:0009228">
    <property type="term" value="P:thiamine biosynthetic process"/>
    <property type="evidence" value="ECO:0007669"/>
    <property type="project" value="UniProtKB-KW"/>
</dbReference>
<dbReference type="Pfam" id="PF02581">
    <property type="entry name" value="TMP-TENI"/>
    <property type="match status" value="1"/>
</dbReference>
<dbReference type="CDD" id="cd00564">
    <property type="entry name" value="TMP_TenI"/>
    <property type="match status" value="1"/>
</dbReference>
<dbReference type="PANTHER" id="PTHR20857:SF15">
    <property type="entry name" value="THIAMINE-PHOSPHATE SYNTHASE"/>
    <property type="match status" value="1"/>
</dbReference>
<evidence type="ECO:0000256" key="2">
    <source>
        <dbReference type="ARBA" id="ARBA00022977"/>
    </source>
</evidence>
<dbReference type="EMBL" id="PVTH01000002">
    <property type="protein sequence ID" value="PRY54621.1"/>
    <property type="molecule type" value="Genomic_DNA"/>
</dbReference>
<dbReference type="PANTHER" id="PTHR20857">
    <property type="entry name" value="THIAMINE-PHOSPHATE PYROPHOSPHORYLASE"/>
    <property type="match status" value="1"/>
</dbReference>
<protein>
    <submittedName>
        <fullName evidence="4">Thiamine-phosphate pyrophosphorylase</fullName>
    </submittedName>
</protein>
<comment type="caution">
    <text evidence="4">The sequence shown here is derived from an EMBL/GenBank/DDBJ whole genome shotgun (WGS) entry which is preliminary data.</text>
</comment>
<dbReference type="GO" id="GO:0004789">
    <property type="term" value="F:thiamine-phosphate diphosphorylase activity"/>
    <property type="evidence" value="ECO:0007669"/>
    <property type="project" value="TreeGrafter"/>
</dbReference>
<dbReference type="SUPFAM" id="SSF51391">
    <property type="entry name" value="Thiamin phosphate synthase"/>
    <property type="match status" value="1"/>
</dbReference>
<dbReference type="RefSeq" id="WP_106291963.1">
    <property type="nucleotide sequence ID" value="NZ_PVTH01000002.1"/>
</dbReference>
<evidence type="ECO:0000313" key="4">
    <source>
        <dbReference type="EMBL" id="PRY54621.1"/>
    </source>
</evidence>
<reference evidence="4 5" key="1">
    <citation type="submission" date="2018-03" db="EMBL/GenBank/DDBJ databases">
        <title>Genomic Encyclopedia of Type Strains, Phase III (KMG-III): the genomes of soil and plant-associated and newly described type strains.</title>
        <authorList>
            <person name="Whitman W."/>
        </authorList>
    </citation>
    <scope>NUCLEOTIDE SEQUENCE [LARGE SCALE GENOMIC DNA]</scope>
    <source>
        <strain evidence="4 5">CGMCC 1.9313</strain>
    </source>
</reference>
<dbReference type="Proteomes" id="UP000238034">
    <property type="component" value="Unassembled WGS sequence"/>
</dbReference>
<dbReference type="OrthoDB" id="194683at2"/>
<keyword evidence="2" id="KW-0784">Thiamine biosynthesis</keyword>
<keyword evidence="5" id="KW-1185">Reference proteome</keyword>
<dbReference type="GO" id="GO:0005737">
    <property type="term" value="C:cytoplasm"/>
    <property type="evidence" value="ECO:0007669"/>
    <property type="project" value="TreeGrafter"/>
</dbReference>